<comment type="similarity">
    <text evidence="1 2">Belongs to the plant LTP family.</text>
</comment>
<evidence type="ECO:0000259" key="3">
    <source>
        <dbReference type="SMART" id="SM00499"/>
    </source>
</evidence>
<dbReference type="InterPro" id="IPR000528">
    <property type="entry name" value="Plant_nsLTP"/>
</dbReference>
<dbReference type="SMART" id="SM00499">
    <property type="entry name" value="AAI"/>
    <property type="match status" value="1"/>
</dbReference>
<dbReference type="AlphaFoldDB" id="A0A7N0V0L1"/>
<evidence type="ECO:0000313" key="5">
    <source>
        <dbReference type="Proteomes" id="UP000594263"/>
    </source>
</evidence>
<dbReference type="InterPro" id="IPR016140">
    <property type="entry name" value="Bifunc_inhib/LTP/seed_store"/>
</dbReference>
<sequence length="122" mass="13159">MRTRRRRSSHKLTVCELNKCGGGESLASRHGGASPKKTTEPAERCVPYLSGGALSETCCEGLKSLKKITPTKADRQKACQCLKDAAARVLVKIESDAELPGKCGVETGIPISPQIDCKRTFR</sequence>
<dbReference type="Gene3D" id="1.10.110.10">
    <property type="entry name" value="Plant lipid-transfer and hydrophobic proteins"/>
    <property type="match status" value="1"/>
</dbReference>
<organism evidence="4 5">
    <name type="scientific">Kalanchoe fedtschenkoi</name>
    <name type="common">Lavender scallops</name>
    <name type="synonym">South American air plant</name>
    <dbReference type="NCBI Taxonomy" id="63787"/>
    <lineage>
        <taxon>Eukaryota</taxon>
        <taxon>Viridiplantae</taxon>
        <taxon>Streptophyta</taxon>
        <taxon>Embryophyta</taxon>
        <taxon>Tracheophyta</taxon>
        <taxon>Spermatophyta</taxon>
        <taxon>Magnoliopsida</taxon>
        <taxon>eudicotyledons</taxon>
        <taxon>Gunneridae</taxon>
        <taxon>Pentapetalae</taxon>
        <taxon>Saxifragales</taxon>
        <taxon>Crassulaceae</taxon>
        <taxon>Kalanchoe</taxon>
    </lineage>
</organism>
<protein>
    <recommendedName>
        <fullName evidence="2">Non-specific lipid-transfer protein</fullName>
    </recommendedName>
</protein>
<keyword evidence="2" id="KW-0813">Transport</keyword>
<keyword evidence="2" id="KW-0446">Lipid-binding</keyword>
<comment type="function">
    <text evidence="2">Plant non-specific lipid-transfer proteins transfer phospholipids as well as galactolipids across membranes. May play a role in wax or cutin deposition in the cell walls of expanding epidermal cells and certain secretory tissues.</text>
</comment>
<dbReference type="Proteomes" id="UP000594263">
    <property type="component" value="Unplaced"/>
</dbReference>
<dbReference type="CDD" id="cd01960">
    <property type="entry name" value="nsLTP1"/>
    <property type="match status" value="1"/>
</dbReference>
<dbReference type="PRINTS" id="PR00382">
    <property type="entry name" value="LIPIDTRNSFER"/>
</dbReference>
<evidence type="ECO:0000256" key="1">
    <source>
        <dbReference type="ARBA" id="ARBA00009748"/>
    </source>
</evidence>
<evidence type="ECO:0000256" key="2">
    <source>
        <dbReference type="RuleBase" id="RU000628"/>
    </source>
</evidence>
<proteinExistence type="inferred from homology"/>
<dbReference type="GO" id="GO:0008289">
    <property type="term" value="F:lipid binding"/>
    <property type="evidence" value="ECO:0007669"/>
    <property type="project" value="UniProtKB-KW"/>
</dbReference>
<name>A0A7N0V0L1_KALFE</name>
<dbReference type="Gramene" id="Kaladp0095s0218.1.v1.1">
    <property type="protein sequence ID" value="Kaladp0095s0218.1.v1.1"/>
    <property type="gene ID" value="Kaladp0095s0218.v1.1"/>
</dbReference>
<dbReference type="SUPFAM" id="SSF47699">
    <property type="entry name" value="Bifunctional inhibitor/lipid-transfer protein/seed storage 2S albumin"/>
    <property type="match status" value="1"/>
</dbReference>
<feature type="domain" description="Bifunctional inhibitor/plant lipid transfer protein/seed storage helical" evidence="3">
    <location>
        <begin position="45"/>
        <end position="117"/>
    </location>
</feature>
<evidence type="ECO:0000313" key="4">
    <source>
        <dbReference type="EnsemblPlants" id="Kaladp0095s0218.1.v1.1"/>
    </source>
</evidence>
<keyword evidence="5" id="KW-1185">Reference proteome</keyword>
<accession>A0A7N0V0L1</accession>
<dbReference type="PANTHER" id="PTHR33076">
    <property type="entry name" value="NON-SPECIFIC LIPID-TRANSFER PROTEIN 2-RELATED"/>
    <property type="match status" value="1"/>
</dbReference>
<dbReference type="Pfam" id="PF00234">
    <property type="entry name" value="Tryp_alpha_amyl"/>
    <property type="match status" value="1"/>
</dbReference>
<reference evidence="4" key="1">
    <citation type="submission" date="2021-01" db="UniProtKB">
        <authorList>
            <consortium name="EnsemblPlants"/>
        </authorList>
    </citation>
    <scope>IDENTIFICATION</scope>
</reference>
<dbReference type="InterPro" id="IPR036312">
    <property type="entry name" value="Bifun_inhib/LTP/seed_sf"/>
</dbReference>
<dbReference type="GO" id="GO:0006869">
    <property type="term" value="P:lipid transport"/>
    <property type="evidence" value="ECO:0007669"/>
    <property type="project" value="InterPro"/>
</dbReference>
<dbReference type="EnsemblPlants" id="Kaladp0095s0218.1.v1.1">
    <property type="protein sequence ID" value="Kaladp0095s0218.1.v1.1"/>
    <property type="gene ID" value="Kaladp0095s0218.v1.1"/>
</dbReference>